<dbReference type="FunFam" id="1.10.220.10:FF:000008">
    <property type="entry name" value="Annexin"/>
    <property type="match status" value="1"/>
</dbReference>
<accession>A0A9E7KN07</accession>
<dbReference type="PROSITE" id="PS51897">
    <property type="entry name" value="ANNEXIN_2"/>
    <property type="match status" value="4"/>
</dbReference>
<dbReference type="Gene3D" id="3.40.50.720">
    <property type="entry name" value="NAD(P)-binding Rossmann-like Domain"/>
    <property type="match status" value="1"/>
</dbReference>
<dbReference type="SMART" id="SM00335">
    <property type="entry name" value="ANX"/>
    <property type="match status" value="4"/>
</dbReference>
<evidence type="ECO:0000256" key="8">
    <source>
        <dbReference type="PIRSR" id="PIRSR609118-1"/>
    </source>
</evidence>
<evidence type="ECO:0000256" key="7">
    <source>
        <dbReference type="ARBA" id="ARBA00023302"/>
    </source>
</evidence>
<dbReference type="PANTHER" id="PTHR10502:SF99">
    <property type="entry name" value="ANNEXIN D3"/>
    <property type="match status" value="1"/>
</dbReference>
<sequence>MASITVPNPLPSPEQDAQDLRKAFQGWGTDEKAIIGILGHRKAAQRATISETYARLYGESLLQRLHSELSGDFRGAVMLWTADPAERDAKLAHKALKKRDDRHVWVIIEVACASSSDHLMAVRKAYHSLFSSSIEEDVAFEFSETNPLRQLLVQLVSSYRYDGEHVDEEIAKSEAAELHDAIRRSHAEVIRILSTRNKVQLKETFKHYEQNFGIAIDEDINNQGGSQLFSMLKAIVWCLTSPERHFAEVIRSSILGLGTDEASLTRSIVSRAEIDMKKIKEEYKKRYRTTLNDDVIGDTSGYYKSFLLALVGIWVFYKVNAKLFSSNHDVMCCLLGRDLNANRRREDDRHLVESQSQSPHIWQRKAHLLEKMRPPPHTLSKADGKKAQRPSPSAAAKMTTLKHPVYPGSCSKTSRIINAATTFCCSMQPSTKNIKVVINGATKEIGRAAIVAVTKARGMEIAGAVDTNLVGHDAGKLCGMEEPLEIPILNDLTMISGSIAQTKANGVVVDFTHPGSVYDNVKQAAAFGLRSVVYVPDIELETVTALSVFCEKASMGCLVAPTLSIGSVLLQQAALQASFHYNNVEIDLPSPEAVQIANNLTDLGQRYNREDISTDNPARGQVLGEDGVRVHSMVLPGLTSTTTVHFSGPGEVYSVRHDVTNVQCLMPGLILAIRKVVRLKVFGNSNSLVLLCERRDRTSNRKVVVAELDLWPGEVLVAAAELFTKHEEDELLRQFKEHKLHQTLE</sequence>
<dbReference type="InterPro" id="IPR001464">
    <property type="entry name" value="Annexin"/>
</dbReference>
<dbReference type="Pfam" id="PF00191">
    <property type="entry name" value="Annexin"/>
    <property type="match status" value="4"/>
</dbReference>
<evidence type="ECO:0000256" key="3">
    <source>
        <dbReference type="ARBA" id="ARBA00022837"/>
    </source>
</evidence>
<dbReference type="InterPro" id="IPR018502">
    <property type="entry name" value="Annexin_repeat"/>
</dbReference>
<dbReference type="FunFam" id="1.10.220.10:FF:000001">
    <property type="entry name" value="Annexin"/>
    <property type="match status" value="1"/>
</dbReference>
<dbReference type="AlphaFoldDB" id="A0A9E7KN07"/>
<evidence type="ECO:0000256" key="4">
    <source>
        <dbReference type="ARBA" id="ARBA00022857"/>
    </source>
</evidence>
<evidence type="ECO:0000256" key="10">
    <source>
        <dbReference type="SAM" id="MobiDB-lite"/>
    </source>
</evidence>
<comment type="similarity">
    <text evidence="9">Belongs to the annexin family.</text>
</comment>
<keyword evidence="2 9" id="KW-0677">Repeat</keyword>
<dbReference type="CDD" id="cd02274">
    <property type="entry name" value="DHDPR_N"/>
    <property type="match status" value="1"/>
</dbReference>
<dbReference type="FunFam" id="3.30.360.10:FF:000074">
    <property type="entry name" value="Dihydrodipicolinate reductase, C-terminus family protein, expressed"/>
    <property type="match status" value="1"/>
</dbReference>
<dbReference type="EMBL" id="CP097510">
    <property type="protein sequence ID" value="URE23256.1"/>
    <property type="molecule type" value="Genomic_DNA"/>
</dbReference>
<dbReference type="SUPFAM" id="SSF55347">
    <property type="entry name" value="Glyceraldehyde-3-phosphate dehydrogenase-like, C-terminal domain"/>
    <property type="match status" value="1"/>
</dbReference>
<dbReference type="FunFam" id="1.10.220.10:FF:000006">
    <property type="entry name" value="Annexin"/>
    <property type="match status" value="1"/>
</dbReference>
<dbReference type="GO" id="GO:0005886">
    <property type="term" value="C:plasma membrane"/>
    <property type="evidence" value="ECO:0007669"/>
    <property type="project" value="TreeGrafter"/>
</dbReference>
<evidence type="ECO:0000256" key="5">
    <source>
        <dbReference type="ARBA" id="ARBA00023002"/>
    </source>
</evidence>
<evidence type="ECO:0000259" key="12">
    <source>
        <dbReference type="Pfam" id="PF05173"/>
    </source>
</evidence>
<name>A0A9E7KN07_9LILI</name>
<dbReference type="GO" id="GO:0005509">
    <property type="term" value="F:calcium ion binding"/>
    <property type="evidence" value="ECO:0007669"/>
    <property type="project" value="InterPro"/>
</dbReference>
<evidence type="ECO:0000313" key="14">
    <source>
        <dbReference type="Proteomes" id="UP001055439"/>
    </source>
</evidence>
<dbReference type="PROSITE" id="PS00223">
    <property type="entry name" value="ANNEXIN_1"/>
    <property type="match status" value="1"/>
</dbReference>
<feature type="domain" description="Dihydrodipicolinate reductase C-terminal" evidence="12">
    <location>
        <begin position="585"/>
        <end position="677"/>
    </location>
</feature>
<feature type="binding site" evidence="8">
    <location>
        <position position="258"/>
    </location>
    <ligand>
        <name>Ca(2+)</name>
        <dbReference type="ChEBI" id="CHEBI:29108"/>
        <label>1</label>
    </ligand>
</feature>
<dbReference type="GO" id="GO:0009089">
    <property type="term" value="P:lysine biosynthetic process via diaminopimelate"/>
    <property type="evidence" value="ECO:0007669"/>
    <property type="project" value="InterPro"/>
</dbReference>
<dbReference type="InterPro" id="IPR037104">
    <property type="entry name" value="Annexin_sf"/>
</dbReference>
<dbReference type="GO" id="GO:0001786">
    <property type="term" value="F:phosphatidylserine binding"/>
    <property type="evidence" value="ECO:0007669"/>
    <property type="project" value="TreeGrafter"/>
</dbReference>
<dbReference type="Proteomes" id="UP001055439">
    <property type="component" value="Chromosome 8"/>
</dbReference>
<feature type="domain" description="Dihydrodipicolinate reductase N-terminal" evidence="11">
    <location>
        <begin position="434"/>
        <end position="561"/>
    </location>
</feature>
<reference evidence="13" key="1">
    <citation type="submission" date="2022-05" db="EMBL/GenBank/DDBJ databases">
        <title>The Musa troglodytarum L. genome provides insights into the mechanism of non-climacteric behaviour and enrichment of carotenoids.</title>
        <authorList>
            <person name="Wang J."/>
        </authorList>
    </citation>
    <scope>NUCLEOTIDE SEQUENCE</scope>
    <source>
        <tissue evidence="13">Leaf</tissue>
    </source>
</reference>
<keyword evidence="14" id="KW-1185">Reference proteome</keyword>
<feature type="region of interest" description="Disordered" evidence="10">
    <location>
        <begin position="374"/>
        <end position="396"/>
    </location>
</feature>
<dbReference type="GO" id="GO:0009414">
    <property type="term" value="P:response to water deprivation"/>
    <property type="evidence" value="ECO:0007669"/>
    <property type="project" value="TreeGrafter"/>
</dbReference>
<keyword evidence="5" id="KW-0560">Oxidoreductase</keyword>
<dbReference type="GO" id="GO:0009409">
    <property type="term" value="P:response to cold"/>
    <property type="evidence" value="ECO:0007669"/>
    <property type="project" value="TreeGrafter"/>
</dbReference>
<dbReference type="SUPFAM" id="SSF51735">
    <property type="entry name" value="NAD(P)-binding Rossmann-fold domains"/>
    <property type="match status" value="1"/>
</dbReference>
<dbReference type="GO" id="GO:0009651">
    <property type="term" value="P:response to salt stress"/>
    <property type="evidence" value="ECO:0007669"/>
    <property type="project" value="TreeGrafter"/>
</dbReference>
<keyword evidence="4" id="KW-0521">NADP</keyword>
<dbReference type="Gene3D" id="3.30.360.10">
    <property type="entry name" value="Dihydrodipicolinate Reductase, domain 2"/>
    <property type="match status" value="1"/>
</dbReference>
<dbReference type="OrthoDB" id="1931703at2759"/>
<dbReference type="InterPro" id="IPR022663">
    <property type="entry name" value="DapB_C"/>
</dbReference>
<proteinExistence type="inferred from homology"/>
<evidence type="ECO:0000259" key="11">
    <source>
        <dbReference type="Pfam" id="PF01113"/>
    </source>
</evidence>
<dbReference type="PRINTS" id="PR01814">
    <property type="entry name" value="ANNEXINPLANT"/>
</dbReference>
<evidence type="ECO:0000256" key="2">
    <source>
        <dbReference type="ARBA" id="ARBA00022737"/>
    </source>
</evidence>
<feature type="binding site" evidence="8">
    <location>
        <position position="254"/>
    </location>
    <ligand>
        <name>Ca(2+)</name>
        <dbReference type="ChEBI" id="CHEBI:29108"/>
        <label>1</label>
    </ligand>
</feature>
<dbReference type="FunFam" id="3.40.50.720:FF:000286">
    <property type="entry name" value="Dihydrodipicolinate reductase family protein"/>
    <property type="match status" value="1"/>
</dbReference>
<feature type="binding site" evidence="8">
    <location>
        <position position="68"/>
    </location>
    <ligand>
        <name>Ca(2+)</name>
        <dbReference type="ChEBI" id="CHEBI:29108"/>
        <label>1</label>
    </ligand>
</feature>
<feature type="binding site" evidence="8">
    <location>
        <position position="26"/>
    </location>
    <ligand>
        <name>Ca(2+)</name>
        <dbReference type="ChEBI" id="CHEBI:29108"/>
        <label>1</label>
    </ligand>
</feature>
<comment type="domain">
    <text evidence="9">A pair of annexin repeats may form one binding site for calcium and phospholipid.</text>
</comment>
<feature type="binding site" evidence="8">
    <location>
        <position position="299"/>
    </location>
    <ligand>
        <name>Ca(2+)</name>
        <dbReference type="ChEBI" id="CHEBI:29108"/>
        <label>1</label>
    </ligand>
</feature>
<gene>
    <name evidence="13" type="ORF">MUK42_18769</name>
</gene>
<keyword evidence="1 8" id="KW-0479">Metal-binding</keyword>
<dbReference type="Pfam" id="PF05173">
    <property type="entry name" value="DapB_C"/>
    <property type="match status" value="1"/>
</dbReference>
<keyword evidence="3 8" id="KW-0106">Calcium</keyword>
<dbReference type="InterPro" id="IPR036291">
    <property type="entry name" value="NAD(P)-bd_dom_sf"/>
</dbReference>
<evidence type="ECO:0000256" key="9">
    <source>
        <dbReference type="RuleBase" id="RU003540"/>
    </source>
</evidence>
<dbReference type="Pfam" id="PF01113">
    <property type="entry name" value="DapB_N"/>
    <property type="match status" value="1"/>
</dbReference>
<dbReference type="SUPFAM" id="SSF47874">
    <property type="entry name" value="Annexin"/>
    <property type="match status" value="1"/>
</dbReference>
<dbReference type="GO" id="GO:0009408">
    <property type="term" value="P:response to heat"/>
    <property type="evidence" value="ECO:0007669"/>
    <property type="project" value="TreeGrafter"/>
</dbReference>
<protein>
    <recommendedName>
        <fullName evidence="9">Annexin</fullName>
    </recommendedName>
</protein>
<keyword evidence="7 9" id="KW-0111">Calcium/phospholipid-binding</keyword>
<dbReference type="PANTHER" id="PTHR10502">
    <property type="entry name" value="ANNEXIN"/>
    <property type="match status" value="1"/>
</dbReference>
<feature type="binding site" evidence="8">
    <location>
        <position position="298"/>
    </location>
    <ligand>
        <name>Ca(2+)</name>
        <dbReference type="ChEBI" id="CHEBI:29108"/>
        <label>3</label>
    </ligand>
</feature>
<dbReference type="GO" id="GO:0008839">
    <property type="term" value="F:4-hydroxy-tetrahydrodipicolinate reductase"/>
    <property type="evidence" value="ECO:0007669"/>
    <property type="project" value="InterPro"/>
</dbReference>
<dbReference type="Gene3D" id="1.10.220.10">
    <property type="entry name" value="Annexin"/>
    <property type="match status" value="4"/>
</dbReference>
<evidence type="ECO:0000313" key="13">
    <source>
        <dbReference type="EMBL" id="URE23256.1"/>
    </source>
</evidence>
<dbReference type="InterPro" id="IPR009118">
    <property type="entry name" value="AnnexinD_plant"/>
</dbReference>
<evidence type="ECO:0000256" key="1">
    <source>
        <dbReference type="ARBA" id="ARBA00022723"/>
    </source>
</evidence>
<dbReference type="GO" id="GO:0005737">
    <property type="term" value="C:cytoplasm"/>
    <property type="evidence" value="ECO:0007669"/>
    <property type="project" value="TreeGrafter"/>
</dbReference>
<evidence type="ECO:0000256" key="6">
    <source>
        <dbReference type="ARBA" id="ARBA00023216"/>
    </source>
</evidence>
<dbReference type="InterPro" id="IPR000846">
    <property type="entry name" value="DapB_N"/>
</dbReference>
<feature type="binding site" evidence="8">
    <location>
        <position position="28"/>
    </location>
    <ligand>
        <name>Ca(2+)</name>
        <dbReference type="ChEBI" id="CHEBI:29108"/>
        <label>1</label>
    </ligand>
</feature>
<organism evidence="13 14">
    <name type="scientific">Musa troglodytarum</name>
    <name type="common">fe'i banana</name>
    <dbReference type="NCBI Taxonomy" id="320322"/>
    <lineage>
        <taxon>Eukaryota</taxon>
        <taxon>Viridiplantae</taxon>
        <taxon>Streptophyta</taxon>
        <taxon>Embryophyta</taxon>
        <taxon>Tracheophyta</taxon>
        <taxon>Spermatophyta</taxon>
        <taxon>Magnoliopsida</taxon>
        <taxon>Liliopsida</taxon>
        <taxon>Zingiberales</taxon>
        <taxon>Musaceae</taxon>
        <taxon>Musa</taxon>
    </lineage>
</organism>
<dbReference type="GO" id="GO:0005544">
    <property type="term" value="F:calcium-dependent phospholipid binding"/>
    <property type="evidence" value="ECO:0007669"/>
    <property type="project" value="UniProtKB-KW"/>
</dbReference>
<feature type="binding site" evidence="8">
    <location>
        <position position="24"/>
    </location>
    <ligand>
        <name>Ca(2+)</name>
        <dbReference type="ChEBI" id="CHEBI:29108"/>
        <label>1</label>
    </ligand>
</feature>
<dbReference type="PRINTS" id="PR00196">
    <property type="entry name" value="ANNEXIN"/>
</dbReference>
<keyword evidence="6 9" id="KW-0041">Annexin</keyword>
<dbReference type="InterPro" id="IPR018252">
    <property type="entry name" value="Annexin_repeat_CS"/>
</dbReference>